<evidence type="ECO:0000256" key="4">
    <source>
        <dbReference type="ARBA" id="ARBA00023054"/>
    </source>
</evidence>
<keyword evidence="3 7" id="KW-1133">Transmembrane helix</keyword>
<keyword evidence="2 7" id="KW-0812">Transmembrane</keyword>
<dbReference type="InterPro" id="IPR012919">
    <property type="entry name" value="SUN_dom"/>
</dbReference>
<dbReference type="InterPro" id="IPR045119">
    <property type="entry name" value="SUN1-5"/>
</dbReference>
<dbReference type="EMBL" id="JAPTSV010000006">
    <property type="protein sequence ID" value="KAJ1527031.1"/>
    <property type="molecule type" value="Genomic_DNA"/>
</dbReference>
<protein>
    <recommendedName>
        <fullName evidence="8">SUN domain-containing protein</fullName>
    </recommendedName>
</protein>
<comment type="caution">
    <text evidence="9">The sequence shown here is derived from an EMBL/GenBank/DDBJ whole genome shotgun (WGS) entry which is preliminary data.</text>
</comment>
<evidence type="ECO:0000256" key="5">
    <source>
        <dbReference type="ARBA" id="ARBA00023136"/>
    </source>
</evidence>
<gene>
    <name evidence="9" type="ORF">ONE63_008575</name>
</gene>
<sequence length="978" mass="109098">MTDRVLRPRVRNGPSSYSLSSDREKVTFSAGRRRHKEAVAVQNLLNTVAQDRFKHPPAAKKRVVFSSKRYTSDDVVGNGRPPQHEHPDAVPVVSILKHTPSPTTAPVDRVDGDDLTPRAPAAAARGRPRGAASKGPRARGAGRVAKHAALHASFTEEERTSPWRSASSSILAALALSVSPLARKRAEQAEKVAKKDEGVRRAVDFYKTSGEWWNVFPKTDYSYSPLSSFHREISPGVMTLPNMSRPGLHNMYPPNHETVASHLSPLRLAYSDNFGSDSDEVDDARYMPIKRSLAHQQQTPSAWRRVSNVLWTSVISIFTFISSILKLIVDRGYNLINFKQKTAYVSRTQRYYSYRPQQESSVSRMWSSFHEYLSTTYNWASRSVTTSTQSSQRLLTSRHNRQSWLIPLLLFPFLLLLLVWWFGSYESSSSPQLSAKVLHYSSSLGTWVWSVITTPFVGVYSAFCQILDVISGVIFPPLGVFPSFESLSVILYDICASPMWLLRSILDLLTSFGASVVSLFQMILASIFSFKVTLWDSSTNNLKSEADSYFHESSGYESDGLRALLDSALRKQEVSLLTKLSESEKNLRADLLSQMAAQEAGFQAKLAANDGSRQMLGAKVAYLQDELRRWRRRFAACCRRPESGTSAVTKDKLMGELSKLLSSPEGLVLLGAAIAHVSPTDRTPAGAPQFNETEVRAWVSSAFLDKDDFERAVANMTKYFNEELERRSAEMMAASTEEINARIASQAQVHLNQMSKLQADLSDSYYQNEALRRPAFSSGAKVSSGDDDRIRRIIESALAVYDADKTGMADYALESQGGEVVSTRCTETYQVKSPTLSVFGVPLWYPSNSPRTVIQPAMHPGECWAFVGSQGFLVIKLSHRIRVKGFTYEHISPVLLPTGKMDSAPKDFSVHGLRGEGDNDPILLGNYHYLQNSTSMQYFAVQQLGAQPLQLIEIQIKSNHGNINYTCMYRFRVHGTMA</sequence>
<evidence type="ECO:0000259" key="8">
    <source>
        <dbReference type="PROSITE" id="PS51469"/>
    </source>
</evidence>
<organism evidence="9 10">
    <name type="scientific">Megalurothrips usitatus</name>
    <name type="common">bean blossom thrips</name>
    <dbReference type="NCBI Taxonomy" id="439358"/>
    <lineage>
        <taxon>Eukaryota</taxon>
        <taxon>Metazoa</taxon>
        <taxon>Ecdysozoa</taxon>
        <taxon>Arthropoda</taxon>
        <taxon>Hexapoda</taxon>
        <taxon>Insecta</taxon>
        <taxon>Pterygota</taxon>
        <taxon>Neoptera</taxon>
        <taxon>Paraneoptera</taxon>
        <taxon>Thysanoptera</taxon>
        <taxon>Terebrantia</taxon>
        <taxon>Thripoidea</taxon>
        <taxon>Thripidae</taxon>
        <taxon>Megalurothrips</taxon>
    </lineage>
</organism>
<dbReference type="Gene3D" id="2.60.120.260">
    <property type="entry name" value="Galactose-binding domain-like"/>
    <property type="match status" value="1"/>
</dbReference>
<evidence type="ECO:0000256" key="7">
    <source>
        <dbReference type="SAM" id="Phobius"/>
    </source>
</evidence>
<feature type="transmembrane region" description="Helical" evidence="7">
    <location>
        <begin position="447"/>
        <end position="475"/>
    </location>
</feature>
<dbReference type="GO" id="GO:0034993">
    <property type="term" value="C:meiotic nuclear membrane microtubule tethering complex"/>
    <property type="evidence" value="ECO:0007669"/>
    <property type="project" value="TreeGrafter"/>
</dbReference>
<feature type="region of interest" description="Disordered" evidence="6">
    <location>
        <begin position="100"/>
        <end position="146"/>
    </location>
</feature>
<evidence type="ECO:0000313" key="9">
    <source>
        <dbReference type="EMBL" id="KAJ1527031.1"/>
    </source>
</evidence>
<evidence type="ECO:0000313" key="10">
    <source>
        <dbReference type="Proteomes" id="UP001075354"/>
    </source>
</evidence>
<keyword evidence="4" id="KW-0175">Coiled coil</keyword>
<feature type="region of interest" description="Disordered" evidence="6">
    <location>
        <begin position="1"/>
        <end position="23"/>
    </location>
</feature>
<keyword evidence="5 7" id="KW-0472">Membrane</keyword>
<dbReference type="PANTHER" id="PTHR12911:SF8">
    <property type="entry name" value="KLAROID PROTEIN-RELATED"/>
    <property type="match status" value="1"/>
</dbReference>
<keyword evidence="10" id="KW-1185">Reference proteome</keyword>
<feature type="transmembrane region" description="Helical" evidence="7">
    <location>
        <begin position="512"/>
        <end position="534"/>
    </location>
</feature>
<dbReference type="Proteomes" id="UP001075354">
    <property type="component" value="Chromosome 6"/>
</dbReference>
<evidence type="ECO:0000256" key="6">
    <source>
        <dbReference type="SAM" id="MobiDB-lite"/>
    </source>
</evidence>
<feature type="transmembrane region" description="Helical" evidence="7">
    <location>
        <begin position="309"/>
        <end position="329"/>
    </location>
</feature>
<dbReference type="PANTHER" id="PTHR12911">
    <property type="entry name" value="SAD1/UNC-84-LIKE PROTEIN-RELATED"/>
    <property type="match status" value="1"/>
</dbReference>
<comment type="subcellular location">
    <subcellularLocation>
        <location evidence="1">Membrane</location>
    </subcellularLocation>
</comment>
<evidence type="ECO:0000256" key="3">
    <source>
        <dbReference type="ARBA" id="ARBA00022989"/>
    </source>
</evidence>
<accession>A0AAV7XMU0</accession>
<evidence type="ECO:0000256" key="2">
    <source>
        <dbReference type="ARBA" id="ARBA00022692"/>
    </source>
</evidence>
<proteinExistence type="predicted"/>
<feature type="transmembrane region" description="Helical" evidence="7">
    <location>
        <begin position="403"/>
        <end position="423"/>
    </location>
</feature>
<dbReference type="FunFam" id="2.60.120.260:FF:000009">
    <property type="entry name" value="SUN domain-containing protein 1 isoform X1"/>
    <property type="match status" value="1"/>
</dbReference>
<name>A0AAV7XMU0_9NEOP</name>
<feature type="compositionally biased region" description="Low complexity" evidence="6">
    <location>
        <begin position="117"/>
        <end position="143"/>
    </location>
</feature>
<feature type="domain" description="SUN" evidence="8">
    <location>
        <begin position="817"/>
        <end position="978"/>
    </location>
</feature>
<dbReference type="GO" id="GO:0043495">
    <property type="term" value="F:protein-membrane adaptor activity"/>
    <property type="evidence" value="ECO:0007669"/>
    <property type="project" value="TreeGrafter"/>
</dbReference>
<dbReference type="PROSITE" id="PS51469">
    <property type="entry name" value="SUN"/>
    <property type="match status" value="1"/>
</dbReference>
<dbReference type="AlphaFoldDB" id="A0AAV7XMU0"/>
<reference evidence="9" key="1">
    <citation type="submission" date="2022-12" db="EMBL/GenBank/DDBJ databases">
        <title>Chromosome-level genome assembly of the bean flower thrips Megalurothrips usitatus.</title>
        <authorList>
            <person name="Ma L."/>
            <person name="Liu Q."/>
            <person name="Li H."/>
            <person name="Cai W."/>
        </authorList>
    </citation>
    <scope>NUCLEOTIDE SEQUENCE</scope>
    <source>
        <strain evidence="9">Cailab_2022a</strain>
    </source>
</reference>
<dbReference type="Pfam" id="PF07738">
    <property type="entry name" value="Sad1_UNC"/>
    <property type="match status" value="1"/>
</dbReference>
<evidence type="ECO:0000256" key="1">
    <source>
        <dbReference type="ARBA" id="ARBA00004370"/>
    </source>
</evidence>